<comment type="caution">
    <text evidence="1">The sequence shown here is derived from an EMBL/GenBank/DDBJ whole genome shotgun (WGS) entry which is preliminary data.</text>
</comment>
<sequence>MRDAILSTNTEILVSPLERLRSTSGCVLSATGAKLQLGRRGQALAMHHTDLLGKRCAGQVLCKFLNPTRHFSTRKFL</sequence>
<dbReference type="AlphaFoldDB" id="A0A5B7GWM2"/>
<organism evidence="1 2">
    <name type="scientific">Portunus trituberculatus</name>
    <name type="common">Swimming crab</name>
    <name type="synonym">Neptunus trituberculatus</name>
    <dbReference type="NCBI Taxonomy" id="210409"/>
    <lineage>
        <taxon>Eukaryota</taxon>
        <taxon>Metazoa</taxon>
        <taxon>Ecdysozoa</taxon>
        <taxon>Arthropoda</taxon>
        <taxon>Crustacea</taxon>
        <taxon>Multicrustacea</taxon>
        <taxon>Malacostraca</taxon>
        <taxon>Eumalacostraca</taxon>
        <taxon>Eucarida</taxon>
        <taxon>Decapoda</taxon>
        <taxon>Pleocyemata</taxon>
        <taxon>Brachyura</taxon>
        <taxon>Eubrachyura</taxon>
        <taxon>Portunoidea</taxon>
        <taxon>Portunidae</taxon>
        <taxon>Portuninae</taxon>
        <taxon>Portunus</taxon>
    </lineage>
</organism>
<evidence type="ECO:0000313" key="2">
    <source>
        <dbReference type="Proteomes" id="UP000324222"/>
    </source>
</evidence>
<reference evidence="1 2" key="1">
    <citation type="submission" date="2019-05" db="EMBL/GenBank/DDBJ databases">
        <title>Another draft genome of Portunus trituberculatus and its Hox gene families provides insights of decapod evolution.</title>
        <authorList>
            <person name="Jeong J.-H."/>
            <person name="Song I."/>
            <person name="Kim S."/>
            <person name="Choi T."/>
            <person name="Kim D."/>
            <person name="Ryu S."/>
            <person name="Kim W."/>
        </authorList>
    </citation>
    <scope>NUCLEOTIDE SEQUENCE [LARGE SCALE GENOMIC DNA]</scope>
    <source>
        <tissue evidence="1">Muscle</tissue>
    </source>
</reference>
<proteinExistence type="predicted"/>
<protein>
    <submittedName>
        <fullName evidence="1">Uncharacterized protein</fullName>
    </submittedName>
</protein>
<name>A0A5B7GWM2_PORTR</name>
<evidence type="ECO:0000313" key="1">
    <source>
        <dbReference type="EMBL" id="MPC62083.1"/>
    </source>
</evidence>
<accession>A0A5B7GWM2</accession>
<dbReference type="EMBL" id="VSRR010019286">
    <property type="protein sequence ID" value="MPC62083.1"/>
    <property type="molecule type" value="Genomic_DNA"/>
</dbReference>
<gene>
    <name evidence="1" type="ORF">E2C01_056164</name>
</gene>
<keyword evidence="2" id="KW-1185">Reference proteome</keyword>
<dbReference type="Proteomes" id="UP000324222">
    <property type="component" value="Unassembled WGS sequence"/>
</dbReference>